<dbReference type="EMBL" id="AUWU02000004">
    <property type="protein sequence ID" value="KAH0574268.1"/>
    <property type="molecule type" value="Genomic_DNA"/>
</dbReference>
<name>V6LUB9_9EUKA</name>
<keyword evidence="3" id="KW-1185">Reference proteome</keyword>
<proteinExistence type="predicted"/>
<evidence type="ECO:0000313" key="2">
    <source>
        <dbReference type="EMBL" id="KAH0574268.1"/>
    </source>
</evidence>
<accession>V6LUB9</accession>
<dbReference type="EMBL" id="KI546032">
    <property type="protein sequence ID" value="EST47858.1"/>
    <property type="molecule type" value="Genomic_DNA"/>
</dbReference>
<reference evidence="1 2" key="1">
    <citation type="journal article" date="2014" name="PLoS Genet.">
        <title>The Genome of Spironucleus salmonicida Highlights a Fish Pathogen Adapted to Fluctuating Environments.</title>
        <authorList>
            <person name="Xu F."/>
            <person name="Jerlstrom-Hultqvist J."/>
            <person name="Einarsson E."/>
            <person name="Astvaldsson A."/>
            <person name="Svard S.G."/>
            <person name="Andersson J.O."/>
        </authorList>
    </citation>
    <scope>NUCLEOTIDE SEQUENCE</scope>
    <source>
        <strain evidence="2">ATCC 50377</strain>
    </source>
</reference>
<sequence length="235" mass="26485">MSFVSLVDSSDSTVFIQLLSNNQSYTLEQQEILQRRCAVACEELVQQIDAEMGLITPLYNQHIAICAKIVDDCIFDAFVRAETQQRMRTLDRIYKGRSPTKSKTSVCLNSRIYALVNRVQSPKNKKQDIMFSGFNTAPMTIEIPTKASTYSVSARQQKDLSVRMLNSPRVRSSSMMATTDLALRPHSENAEINIPTIRHQNAECNKLPPSRSSKLASICSKARRAHTNHQNAIDF</sequence>
<dbReference type="AlphaFoldDB" id="V6LUB9"/>
<evidence type="ECO:0000313" key="3">
    <source>
        <dbReference type="Proteomes" id="UP000018208"/>
    </source>
</evidence>
<protein>
    <submittedName>
        <fullName evidence="1">Uncharacterized protein</fullName>
    </submittedName>
</protein>
<gene>
    <name evidence="1" type="ORF">SS50377_12049</name>
    <name evidence="2" type="ORF">SS50377_24219</name>
</gene>
<organism evidence="1">
    <name type="scientific">Spironucleus salmonicida</name>
    <dbReference type="NCBI Taxonomy" id="348837"/>
    <lineage>
        <taxon>Eukaryota</taxon>
        <taxon>Metamonada</taxon>
        <taxon>Diplomonadida</taxon>
        <taxon>Hexamitidae</taxon>
        <taxon>Hexamitinae</taxon>
        <taxon>Spironucleus</taxon>
    </lineage>
</organism>
<dbReference type="Proteomes" id="UP000018208">
    <property type="component" value="Unassembled WGS sequence"/>
</dbReference>
<dbReference type="VEuPathDB" id="GiardiaDB:SS50377_24219"/>
<evidence type="ECO:0000313" key="1">
    <source>
        <dbReference type="EMBL" id="EST47858.1"/>
    </source>
</evidence>
<reference evidence="2" key="2">
    <citation type="submission" date="2020-12" db="EMBL/GenBank/DDBJ databases">
        <title>New Spironucleus salmonicida genome in near-complete chromosomes.</title>
        <authorList>
            <person name="Xu F."/>
            <person name="Kurt Z."/>
            <person name="Jimenez-Gonzalez A."/>
            <person name="Astvaldsson A."/>
            <person name="Andersson J.O."/>
            <person name="Svard S.G."/>
        </authorList>
    </citation>
    <scope>NUCLEOTIDE SEQUENCE</scope>
    <source>
        <strain evidence="2">ATCC 50377</strain>
    </source>
</reference>